<dbReference type="RefSeq" id="WP_077171945.1">
    <property type="nucleotide sequence ID" value="NZ_MTLN01000006.1"/>
</dbReference>
<keyword evidence="3 4" id="KW-0732">Signal</keyword>
<name>A0ABX3ITJ2_9PSED</name>
<feature type="signal peptide" evidence="4">
    <location>
        <begin position="1"/>
        <end position="27"/>
    </location>
</feature>
<evidence type="ECO:0000256" key="3">
    <source>
        <dbReference type="ARBA" id="ARBA00022729"/>
    </source>
</evidence>
<keyword evidence="2" id="KW-0813">Transport</keyword>
<accession>A0ABX3ITJ2</accession>
<dbReference type="PANTHER" id="PTHR34596:SF2">
    <property type="entry name" value="CHITOPORIN"/>
    <property type="match status" value="1"/>
</dbReference>
<evidence type="ECO:0000256" key="2">
    <source>
        <dbReference type="ARBA" id="ARBA00022448"/>
    </source>
</evidence>
<comment type="similarity">
    <text evidence="1">Belongs to the outer membrane porin (Opr) (TC 1.B.25) family.</text>
</comment>
<evidence type="ECO:0000313" key="6">
    <source>
        <dbReference type="Proteomes" id="UP000189310"/>
    </source>
</evidence>
<gene>
    <name evidence="5" type="ORF">BVL52_11140</name>
</gene>
<dbReference type="Pfam" id="PF03573">
    <property type="entry name" value="OprD"/>
    <property type="match status" value="1"/>
</dbReference>
<comment type="caution">
    <text evidence="5">The sequence shown here is derived from an EMBL/GenBank/DDBJ whole genome shotgun (WGS) entry which is preliminary data.</text>
</comment>
<keyword evidence="6" id="KW-1185">Reference proteome</keyword>
<dbReference type="EMBL" id="MTLN01000006">
    <property type="protein sequence ID" value="ONN71053.1"/>
    <property type="molecule type" value="Genomic_DNA"/>
</dbReference>
<feature type="chain" id="PRO_5046994348" evidence="4">
    <location>
        <begin position="28"/>
        <end position="429"/>
    </location>
</feature>
<evidence type="ECO:0000313" key="5">
    <source>
        <dbReference type="EMBL" id="ONN71053.1"/>
    </source>
</evidence>
<organism evidence="5 6">
    <name type="scientific">Pseudomonas oryzihabitans</name>
    <dbReference type="NCBI Taxonomy" id="47885"/>
    <lineage>
        <taxon>Bacteria</taxon>
        <taxon>Pseudomonadati</taxon>
        <taxon>Pseudomonadota</taxon>
        <taxon>Gammaproteobacteria</taxon>
        <taxon>Pseudomonadales</taxon>
        <taxon>Pseudomonadaceae</taxon>
        <taxon>Pseudomonas</taxon>
    </lineage>
</organism>
<evidence type="ECO:0000256" key="1">
    <source>
        <dbReference type="ARBA" id="ARBA00009075"/>
    </source>
</evidence>
<dbReference type="Proteomes" id="UP000189310">
    <property type="component" value="Unassembled WGS sequence"/>
</dbReference>
<dbReference type="PANTHER" id="PTHR34596">
    <property type="entry name" value="CHITOPORIN"/>
    <property type="match status" value="1"/>
</dbReference>
<dbReference type="InterPro" id="IPR023614">
    <property type="entry name" value="Porin_dom_sf"/>
</dbReference>
<proteinExistence type="inferred from homology"/>
<evidence type="ECO:0000256" key="4">
    <source>
        <dbReference type="SAM" id="SignalP"/>
    </source>
</evidence>
<sequence>MIKKPSRKVLAVGLKISAVAFTQPAFADFLADGRGKLEWKNFYFSRDFRDGFPSQSKRGEWAQGVELNLKSGFTPGPVGFGLDTIAMLGIKLDSSPERSGTGLLPRDSNNQAPDDYSKMLATAKAKIGDTELRYGGLSPQWPLLPSNGSRLFPQYFTGGQIVSKSIDHFTFHLGQVDKVKLRDSTNSEELTTMTQLGAYSGRAQSHSYTYGGVDYELLKNLTLSVHLSELEDFYQRTYLGFKYSRALGPGKAFTEIRYFGAQDTGAKKIGEVDNKVISTNFGYQLGAHRISGGYQKVAGDTAYVYLGGTDTYLFSEQQAYTFSLQNEVAWHARYDYEFAELGIPGLTLTFRYVKGEDVNPQNIATGKAALLRREGREGQEWERTTDLIYVVQRGPLKNFSIRWRNATARSTLQDGVDENRLILSYAINF</sequence>
<protein>
    <submittedName>
        <fullName evidence="5">Porin</fullName>
    </submittedName>
</protein>
<dbReference type="InterPro" id="IPR005318">
    <property type="entry name" value="OM_porin_bac"/>
</dbReference>
<dbReference type="Gene3D" id="2.40.160.10">
    <property type="entry name" value="Porin"/>
    <property type="match status" value="1"/>
</dbReference>
<reference evidence="5 6" key="1">
    <citation type="submission" date="2017-01" db="EMBL/GenBank/DDBJ databases">
        <title>Pseudomonas psychrotolerans genome sequencing and assembly.</title>
        <authorList>
            <person name="Vyas B."/>
            <person name="Mayilraj S."/>
        </authorList>
    </citation>
    <scope>NUCLEOTIDE SEQUENCE [LARGE SCALE GENOMIC DNA]</scope>
    <source>
        <strain evidence="5 6">SDS18</strain>
    </source>
</reference>